<feature type="binding site" evidence="7">
    <location>
        <position position="422"/>
    </location>
    <ligand>
        <name>substrate</name>
    </ligand>
</feature>
<dbReference type="RefSeq" id="WP_163289686.1">
    <property type="nucleotide sequence ID" value="NZ_JAAGWY010000002.1"/>
</dbReference>
<proteinExistence type="inferred from homology"/>
<dbReference type="PRINTS" id="PR00743">
    <property type="entry name" value="GLHYDRLASE36"/>
</dbReference>
<keyword evidence="4 5" id="KW-0326">Glycosidase</keyword>
<keyword evidence="10" id="KW-1185">Reference proteome</keyword>
<dbReference type="AlphaFoldDB" id="A0A6L9XXU6"/>
<evidence type="ECO:0000313" key="10">
    <source>
        <dbReference type="Proteomes" id="UP000474967"/>
    </source>
</evidence>
<keyword evidence="3 5" id="KW-0378">Hydrolase</keyword>
<dbReference type="InterPro" id="IPR017853">
    <property type="entry name" value="GH"/>
</dbReference>
<dbReference type="EC" id="3.2.1.22" evidence="2 5"/>
<evidence type="ECO:0000256" key="6">
    <source>
        <dbReference type="PIRSR" id="PIRSR005536-1"/>
    </source>
</evidence>
<dbReference type="Proteomes" id="UP000474967">
    <property type="component" value="Unassembled WGS sequence"/>
</dbReference>
<feature type="binding site" evidence="7">
    <location>
        <begin position="455"/>
        <end position="459"/>
    </location>
    <ligand>
        <name>substrate</name>
    </ligand>
</feature>
<dbReference type="CDD" id="cd14791">
    <property type="entry name" value="GH36"/>
    <property type="match status" value="1"/>
</dbReference>
<organism evidence="9 10">
    <name type="scientific">Leifsonia tongyongensis</name>
    <dbReference type="NCBI Taxonomy" id="1268043"/>
    <lineage>
        <taxon>Bacteria</taxon>
        <taxon>Bacillati</taxon>
        <taxon>Actinomycetota</taxon>
        <taxon>Actinomycetes</taxon>
        <taxon>Micrococcales</taxon>
        <taxon>Microbacteriaceae</taxon>
        <taxon>Leifsonia</taxon>
    </lineage>
</organism>
<evidence type="ECO:0000256" key="1">
    <source>
        <dbReference type="ARBA" id="ARBA00001255"/>
    </source>
</evidence>
<dbReference type="EMBL" id="JAAGWY010000002">
    <property type="protein sequence ID" value="NEN06249.1"/>
    <property type="molecule type" value="Genomic_DNA"/>
</dbReference>
<gene>
    <name evidence="9" type="ORF">G3T36_10210</name>
</gene>
<dbReference type="GO" id="GO:0016052">
    <property type="term" value="P:carbohydrate catabolic process"/>
    <property type="evidence" value="ECO:0007669"/>
    <property type="project" value="InterPro"/>
</dbReference>
<dbReference type="InterPro" id="IPR013785">
    <property type="entry name" value="Aldolase_TIM"/>
</dbReference>
<dbReference type="InterPro" id="IPR038417">
    <property type="entry name" value="Alpga-gal_N_sf"/>
</dbReference>
<dbReference type="Gene3D" id="2.70.98.60">
    <property type="entry name" value="alpha-galactosidase from lactobacil brevis"/>
    <property type="match status" value="1"/>
</dbReference>
<comment type="catalytic activity">
    <reaction evidence="1 5">
        <text>Hydrolysis of terminal, non-reducing alpha-D-galactose residues in alpha-D-galactosides, including galactose oligosaccharides, galactomannans and galactolipids.</text>
        <dbReference type="EC" id="3.2.1.22"/>
    </reaction>
</comment>
<comment type="similarity">
    <text evidence="5">Belongs to the glycosyl hydrolase.</text>
</comment>
<dbReference type="FunFam" id="3.20.20.70:FF:000118">
    <property type="entry name" value="Alpha-galactosidase"/>
    <property type="match status" value="1"/>
</dbReference>
<dbReference type="PIRSF" id="PIRSF005536">
    <property type="entry name" value="Agal"/>
    <property type="match status" value="1"/>
</dbReference>
<evidence type="ECO:0000256" key="4">
    <source>
        <dbReference type="ARBA" id="ARBA00023295"/>
    </source>
</evidence>
<dbReference type="Pfam" id="PF16875">
    <property type="entry name" value="Glyco_hydro_36N"/>
    <property type="match status" value="1"/>
</dbReference>
<evidence type="ECO:0000256" key="5">
    <source>
        <dbReference type="PIRNR" id="PIRNR005536"/>
    </source>
</evidence>
<feature type="active site" description="Proton donor" evidence="6">
    <location>
        <position position="525"/>
    </location>
</feature>
<dbReference type="PANTHER" id="PTHR43053">
    <property type="entry name" value="GLYCOSIDASE FAMILY 31"/>
    <property type="match status" value="1"/>
</dbReference>
<feature type="binding site" evidence="7">
    <location>
        <position position="503"/>
    </location>
    <ligand>
        <name>substrate</name>
    </ligand>
</feature>
<evidence type="ECO:0000256" key="7">
    <source>
        <dbReference type="PIRSR" id="PIRSR005536-2"/>
    </source>
</evidence>
<evidence type="ECO:0000313" key="9">
    <source>
        <dbReference type="EMBL" id="NEN06249.1"/>
    </source>
</evidence>
<dbReference type="InterPro" id="IPR050985">
    <property type="entry name" value="Alpha-glycosidase_related"/>
</dbReference>
<evidence type="ECO:0000256" key="2">
    <source>
        <dbReference type="ARBA" id="ARBA00012755"/>
    </source>
</evidence>
<dbReference type="PANTHER" id="PTHR43053:SF3">
    <property type="entry name" value="ALPHA-GALACTOSIDASE C-RELATED"/>
    <property type="match status" value="1"/>
</dbReference>
<reference evidence="9 10" key="1">
    <citation type="journal article" date="2014" name="J. Microbiol.">
        <title>Diaminobutyricibacter tongyongensis gen. nov., sp. nov. and Homoserinibacter gongjuensis gen. nov., sp. nov. belong to the family Microbacteriaceae.</title>
        <authorList>
            <person name="Kim S.J."/>
            <person name="Ahn J.H."/>
            <person name="Weon H.Y."/>
            <person name="Hamada M."/>
            <person name="Suzuki K."/>
            <person name="Kwon S.W."/>
        </authorList>
    </citation>
    <scope>NUCLEOTIDE SEQUENCE [LARGE SCALE GENOMIC DNA]</scope>
    <source>
        <strain evidence="9 10">NBRC 108724</strain>
    </source>
</reference>
<evidence type="ECO:0000259" key="8">
    <source>
        <dbReference type="Pfam" id="PF16875"/>
    </source>
</evidence>
<feature type="binding site" evidence="7">
    <location>
        <position position="179"/>
    </location>
    <ligand>
        <name>substrate</name>
    </ligand>
</feature>
<feature type="active site" description="Nucleophile" evidence="6">
    <location>
        <position position="457"/>
    </location>
</feature>
<sequence>MKGNDVVNQWVLATAGSEYVVSLSPDGSGLVLDHWGPPLHGGTEPWSEPDRFLQYAFPQDAAPLEYASAGHRQTAFGELIVDRGDGATGARWQCEDTADPATIETSGSRTTLTVAFRDETGTLRLTLLTEVDTAHDAVRRSASIENLSDGTIVLDRAFSAGWPLPVGRRPRIHYLAGAWSQEFGMHAIDLDLGTFSIGSRLGVTSLAFNPVVTVESAVPGREPEAFGVALEWSGNWRLQVEAPFAGDRVRVSCGVDDETNRITLFPGERFDSPVSSGVWSGDGPDGVARAWHAYQRDRLARTLDTSHRPVVYNSWMATEFDVRIDHQLELAAVAERLGVEVFVVDDGWFRGRTSDRAGLGDWTPDPVKFPQGLDPLAEAVIAKGMRFGLWVEPEAVNPDSDLFRAHPEWVYRAADRPLLTSRNQYVLDLGRADVVAWVEDTLRGILDSTPISYLKWDMNRPISDGGRPGDPHGREWSIQHARGYYRILAMLRREYPHVTIEACAAGGGRIDNAVLALSDVVWPSDETGPRDRLLIQHGFLSAYPQHIMSSWVTDAPGTRDRSATSFEYRFLVAMAGSLGIGADLLKWDETRVARAAELVGLYRSLRHLLHTAEVTRHGEPSDPTYAIEYSPAAQDADPVIVLVFDHDRDRVFDHDRVRIRPRTLEPERRYQLRGTGTTVTGAQAASTGVVVPFALAVDADILVFDPVG</sequence>
<dbReference type="GO" id="GO:0004557">
    <property type="term" value="F:alpha-galactosidase activity"/>
    <property type="evidence" value="ECO:0007669"/>
    <property type="project" value="UniProtKB-UniRule"/>
</dbReference>
<dbReference type="Pfam" id="PF02065">
    <property type="entry name" value="Melibiase"/>
    <property type="match status" value="1"/>
</dbReference>
<protein>
    <recommendedName>
        <fullName evidence="2 5">Alpha-galactosidase</fullName>
        <ecNumber evidence="2 5">3.2.1.22</ecNumber>
    </recommendedName>
</protein>
<feature type="domain" description="Glycosyl hydrolase family 36 N-terminal" evidence="8">
    <location>
        <begin position="30"/>
        <end position="263"/>
    </location>
</feature>
<dbReference type="InterPro" id="IPR002252">
    <property type="entry name" value="Glyco_hydro_36"/>
</dbReference>
<dbReference type="SUPFAM" id="SSF51445">
    <property type="entry name" value="(Trans)glycosidases"/>
    <property type="match status" value="1"/>
</dbReference>
<accession>A0A6L9XXU6</accession>
<dbReference type="InterPro" id="IPR031704">
    <property type="entry name" value="Glyco_hydro_36_N"/>
</dbReference>
<dbReference type="Gene3D" id="3.20.20.70">
    <property type="entry name" value="Aldolase class I"/>
    <property type="match status" value="1"/>
</dbReference>
<feature type="binding site" evidence="7">
    <location>
        <begin position="345"/>
        <end position="346"/>
    </location>
    <ligand>
        <name>substrate</name>
    </ligand>
</feature>
<evidence type="ECO:0000256" key="3">
    <source>
        <dbReference type="ARBA" id="ARBA00022801"/>
    </source>
</evidence>
<name>A0A6L9XXU6_9MICO</name>
<comment type="caution">
    <text evidence="9">The sequence shown here is derived from an EMBL/GenBank/DDBJ whole genome shotgun (WGS) entry which is preliminary data.</text>
</comment>
<feature type="binding site" evidence="7">
    <location>
        <position position="525"/>
    </location>
    <ligand>
        <name>substrate</name>
    </ligand>
</feature>